<gene>
    <name evidence="5" type="ORF">JI746_01855</name>
</gene>
<dbReference type="InterPro" id="IPR029044">
    <property type="entry name" value="Nucleotide-diphossugar_trans"/>
</dbReference>
<dbReference type="EMBL" id="JAEQND010000001">
    <property type="protein sequence ID" value="MBL0423836.1"/>
    <property type="molecule type" value="Genomic_DNA"/>
</dbReference>
<evidence type="ECO:0000259" key="4">
    <source>
        <dbReference type="Pfam" id="PF00535"/>
    </source>
</evidence>
<dbReference type="CDD" id="cd00761">
    <property type="entry name" value="Glyco_tranf_GTA_type"/>
    <property type="match status" value="1"/>
</dbReference>
<dbReference type="Proteomes" id="UP000622707">
    <property type="component" value="Unassembled WGS sequence"/>
</dbReference>
<protein>
    <submittedName>
        <fullName evidence="5">Glycosyltransferase family 2 protein</fullName>
    </submittedName>
</protein>
<evidence type="ECO:0000256" key="3">
    <source>
        <dbReference type="ARBA" id="ARBA00022679"/>
    </source>
</evidence>
<dbReference type="InterPro" id="IPR001173">
    <property type="entry name" value="Glyco_trans_2-like"/>
</dbReference>
<keyword evidence="3" id="KW-0808">Transferase</keyword>
<dbReference type="InterPro" id="IPR050834">
    <property type="entry name" value="Glycosyltransf_2"/>
</dbReference>
<comment type="similarity">
    <text evidence="1">Belongs to the glycosyltransferase 2 family.</text>
</comment>
<reference evidence="5 6" key="1">
    <citation type="journal article" date="2017" name="Int. J. Syst. Evol. Microbiol.">
        <title>Ramlibacter alkalitolerans sp. nov., alkali-tolerant bacterium isolated from soil of ginseng.</title>
        <authorList>
            <person name="Lee D.H."/>
            <person name="Cha C.J."/>
        </authorList>
    </citation>
    <scope>NUCLEOTIDE SEQUENCE [LARGE SCALE GENOMIC DNA]</scope>
    <source>
        <strain evidence="5 6">KACC 19305</strain>
    </source>
</reference>
<sequence>MLPVRNGMPYLRDALLSLLGQTFGDFEVLVLDDGSDDGGPAMARTLGDGRIQVHEDARRIGLAARLNQGVRLARGELIARMDADDICLPRRFEVQSTYLSAHPEVDLVGCRAAVFRQAGEVLGLLPFAASHEALCARPWHTIPLPHPTWLGRREWFMRNPYRIPEVVRAEDQELLVRASVTSRYACVPEVLLAYRLAAPDLRKLLVARRSQLLAQVRLLALRREWSGVMLALACGALKSGRDVAAAAGRRSGYRVHPHHAQLDPATLRELALALEGRA</sequence>
<evidence type="ECO:0000313" key="6">
    <source>
        <dbReference type="Proteomes" id="UP000622707"/>
    </source>
</evidence>
<feature type="domain" description="Glycosyltransferase 2-like" evidence="4">
    <location>
        <begin position="2"/>
        <end position="156"/>
    </location>
</feature>
<proteinExistence type="inferred from homology"/>
<evidence type="ECO:0000256" key="2">
    <source>
        <dbReference type="ARBA" id="ARBA00022676"/>
    </source>
</evidence>
<name>A0ABS1JI04_9BURK</name>
<dbReference type="PANTHER" id="PTHR43685">
    <property type="entry name" value="GLYCOSYLTRANSFERASE"/>
    <property type="match status" value="1"/>
</dbReference>
<accession>A0ABS1JI04</accession>
<organism evidence="5 6">
    <name type="scientific">Ramlibacter alkalitolerans</name>
    <dbReference type="NCBI Taxonomy" id="2039631"/>
    <lineage>
        <taxon>Bacteria</taxon>
        <taxon>Pseudomonadati</taxon>
        <taxon>Pseudomonadota</taxon>
        <taxon>Betaproteobacteria</taxon>
        <taxon>Burkholderiales</taxon>
        <taxon>Comamonadaceae</taxon>
        <taxon>Ramlibacter</taxon>
    </lineage>
</organism>
<evidence type="ECO:0000313" key="5">
    <source>
        <dbReference type="EMBL" id="MBL0423836.1"/>
    </source>
</evidence>
<dbReference type="PANTHER" id="PTHR43685:SF5">
    <property type="entry name" value="GLYCOSYLTRANSFERASE EPSE-RELATED"/>
    <property type="match status" value="1"/>
</dbReference>
<dbReference type="Gene3D" id="3.90.550.10">
    <property type="entry name" value="Spore Coat Polysaccharide Biosynthesis Protein SpsA, Chain A"/>
    <property type="match status" value="1"/>
</dbReference>
<evidence type="ECO:0000256" key="1">
    <source>
        <dbReference type="ARBA" id="ARBA00006739"/>
    </source>
</evidence>
<dbReference type="Pfam" id="PF00535">
    <property type="entry name" value="Glycos_transf_2"/>
    <property type="match status" value="1"/>
</dbReference>
<comment type="caution">
    <text evidence="5">The sequence shown here is derived from an EMBL/GenBank/DDBJ whole genome shotgun (WGS) entry which is preliminary data.</text>
</comment>
<keyword evidence="6" id="KW-1185">Reference proteome</keyword>
<dbReference type="SUPFAM" id="SSF53448">
    <property type="entry name" value="Nucleotide-diphospho-sugar transferases"/>
    <property type="match status" value="1"/>
</dbReference>
<keyword evidence="2" id="KW-0328">Glycosyltransferase</keyword>